<dbReference type="InterPro" id="IPR036509">
    <property type="entry name" value="Met_Sox_Rdtase_MsrA_sf"/>
</dbReference>
<evidence type="ECO:0000256" key="1">
    <source>
        <dbReference type="ARBA" id="ARBA00005591"/>
    </source>
</evidence>
<keyword evidence="3 9" id="KW-0645">Protease</keyword>
<sequence>MQTYRLTLEHKALSSDGGSAKTPPATPQERETTYQELRGAAVEHRIPALRVLMAPFPPQVLSEHGFGLITTDIREGQTFYYAEDYHQQYLSKIPNGYCGLGGTGVPEFSRVKGQWCKSKIRPQGLWLCAPPHRPSDGDPSKKPNYVKCGQRINSSEKSEALDIIGGVPADTVDFPWQMRVLDSGNHLCGGSILSEWWVLTAAHCFKNKNKSTLEVVHGKGNPDTENLTKIKVDKIITHYYFDSWFYINDIALLLLKSPLNLGVKKVPICLSEVTDIERWRNCWVTGWGTTIPKRSTETALRKVNIQLIEWETCFHTMPLLTKSMLCAGDLQGGKDTCQGDSGGPLVCQKKPSTSKWYQLGIVSWGVGCGRKKLPGVYTKVSSYLSWIEKETKLSKRPYKHEPDSGDSLLLSPWAILLLYFVMFLLSP</sequence>
<evidence type="ECO:0000256" key="2">
    <source>
        <dbReference type="ARBA" id="ARBA00012502"/>
    </source>
</evidence>
<dbReference type="FunFam" id="2.40.10.10:FF:000003">
    <property type="entry name" value="Transmembrane serine protease 3"/>
    <property type="match status" value="1"/>
</dbReference>
<organism evidence="11 12">
    <name type="scientific">Balaenoptera physalus</name>
    <name type="common">Fin whale</name>
    <name type="synonym">Balaena physalus</name>
    <dbReference type="NCBI Taxonomy" id="9770"/>
    <lineage>
        <taxon>Eukaryota</taxon>
        <taxon>Metazoa</taxon>
        <taxon>Chordata</taxon>
        <taxon>Craniata</taxon>
        <taxon>Vertebrata</taxon>
        <taxon>Euteleostomi</taxon>
        <taxon>Mammalia</taxon>
        <taxon>Eutheria</taxon>
        <taxon>Laurasiatheria</taxon>
        <taxon>Artiodactyla</taxon>
        <taxon>Whippomorpha</taxon>
        <taxon>Cetacea</taxon>
        <taxon>Mysticeti</taxon>
        <taxon>Balaenopteridae</taxon>
        <taxon>Balaenoptera</taxon>
    </lineage>
</organism>
<dbReference type="GO" id="GO:0006508">
    <property type="term" value="P:proteolysis"/>
    <property type="evidence" value="ECO:0007669"/>
    <property type="project" value="UniProtKB-KW"/>
</dbReference>
<dbReference type="PROSITE" id="PS00134">
    <property type="entry name" value="TRYPSIN_HIS"/>
    <property type="match status" value="1"/>
</dbReference>
<evidence type="ECO:0000256" key="5">
    <source>
        <dbReference type="ARBA" id="ARBA00022825"/>
    </source>
</evidence>
<evidence type="ECO:0000259" key="10">
    <source>
        <dbReference type="PROSITE" id="PS50240"/>
    </source>
</evidence>
<dbReference type="Pfam" id="PF01625">
    <property type="entry name" value="PMSR"/>
    <property type="match status" value="1"/>
</dbReference>
<dbReference type="EC" id="1.8.4.11" evidence="2"/>
<evidence type="ECO:0000256" key="3">
    <source>
        <dbReference type="ARBA" id="ARBA00022670"/>
    </source>
</evidence>
<dbReference type="InterPro" id="IPR001254">
    <property type="entry name" value="Trypsin_dom"/>
</dbReference>
<dbReference type="SUPFAM" id="SSF55068">
    <property type="entry name" value="Peptide methionine sulfoxide reductase"/>
    <property type="match status" value="1"/>
</dbReference>
<evidence type="ECO:0000256" key="7">
    <source>
        <dbReference type="ARBA" id="ARBA00023157"/>
    </source>
</evidence>
<evidence type="ECO:0000256" key="4">
    <source>
        <dbReference type="ARBA" id="ARBA00022801"/>
    </source>
</evidence>
<keyword evidence="6" id="KW-0560">Oxidoreductase</keyword>
<dbReference type="PANTHER" id="PTHR24252:SF7">
    <property type="entry name" value="HYALIN"/>
    <property type="match status" value="1"/>
</dbReference>
<reference evidence="11 12" key="1">
    <citation type="journal article" date="2019" name="PLoS ONE">
        <title>Genomic analyses reveal an absence of contemporary introgressive admixture between fin whales and blue whales, despite known hybrids.</title>
        <authorList>
            <person name="Westbury M.V."/>
            <person name="Petersen B."/>
            <person name="Lorenzen E.D."/>
        </authorList>
    </citation>
    <scope>NUCLEOTIDE SEQUENCE [LARGE SCALE GENOMIC DNA]</scope>
    <source>
        <strain evidence="11">FinWhale-01</strain>
    </source>
</reference>
<protein>
    <recommendedName>
        <fullName evidence="2">peptide-methionine (S)-S-oxide reductase</fullName>
        <ecNumber evidence="2">1.8.4.11</ecNumber>
    </recommendedName>
    <alternativeName>
        <fullName evidence="8">Peptide-methionine (S)-S-oxide reductase</fullName>
    </alternativeName>
</protein>
<dbReference type="Proteomes" id="UP000437017">
    <property type="component" value="Unassembled WGS sequence"/>
</dbReference>
<feature type="domain" description="Peptidase S1" evidence="10">
    <location>
        <begin position="163"/>
        <end position="392"/>
    </location>
</feature>
<dbReference type="Gene3D" id="3.30.1060.10">
    <property type="entry name" value="Peptide methionine sulphoxide reductase MsrA"/>
    <property type="match status" value="1"/>
</dbReference>
<dbReference type="SUPFAM" id="SSF50494">
    <property type="entry name" value="Trypsin-like serine proteases"/>
    <property type="match status" value="1"/>
</dbReference>
<dbReference type="InterPro" id="IPR002569">
    <property type="entry name" value="Met_Sox_Rdtase_MsrA_dom"/>
</dbReference>
<evidence type="ECO:0000256" key="6">
    <source>
        <dbReference type="ARBA" id="ARBA00023002"/>
    </source>
</evidence>
<dbReference type="InterPro" id="IPR043504">
    <property type="entry name" value="Peptidase_S1_PA_chymotrypsin"/>
</dbReference>
<dbReference type="InterPro" id="IPR033116">
    <property type="entry name" value="TRYPSIN_SER"/>
</dbReference>
<dbReference type="EMBL" id="SGJD01002341">
    <property type="protein sequence ID" value="KAB0395865.1"/>
    <property type="molecule type" value="Genomic_DNA"/>
</dbReference>
<dbReference type="PRINTS" id="PR00722">
    <property type="entry name" value="CHYMOTRYPSIN"/>
</dbReference>
<dbReference type="InterPro" id="IPR001314">
    <property type="entry name" value="Peptidase_S1A"/>
</dbReference>
<name>A0A643C7M3_BALPH</name>
<proteinExistence type="inferred from homology"/>
<keyword evidence="12" id="KW-1185">Reference proteome</keyword>
<comment type="caution">
    <text evidence="11">The sequence shown here is derived from an EMBL/GenBank/DDBJ whole genome shotgun (WGS) entry which is preliminary data.</text>
</comment>
<evidence type="ECO:0000313" key="11">
    <source>
        <dbReference type="EMBL" id="KAB0395865.1"/>
    </source>
</evidence>
<dbReference type="AlphaFoldDB" id="A0A643C7M3"/>
<dbReference type="CDD" id="cd00190">
    <property type="entry name" value="Tryp_SPc"/>
    <property type="match status" value="1"/>
</dbReference>
<keyword evidence="7" id="KW-1015">Disulfide bond</keyword>
<dbReference type="InterPro" id="IPR009003">
    <property type="entry name" value="Peptidase_S1_PA"/>
</dbReference>
<keyword evidence="4 9" id="KW-0378">Hydrolase</keyword>
<dbReference type="PANTHER" id="PTHR24252">
    <property type="entry name" value="ACROSIN-RELATED"/>
    <property type="match status" value="1"/>
</dbReference>
<dbReference type="SMART" id="SM00020">
    <property type="entry name" value="Tryp_SPc"/>
    <property type="match status" value="1"/>
</dbReference>
<evidence type="ECO:0000256" key="9">
    <source>
        <dbReference type="RuleBase" id="RU363034"/>
    </source>
</evidence>
<dbReference type="PROSITE" id="PS00135">
    <property type="entry name" value="TRYPSIN_SER"/>
    <property type="match status" value="1"/>
</dbReference>
<dbReference type="GO" id="GO:0008113">
    <property type="term" value="F:peptide-methionine (S)-S-oxide reductase activity"/>
    <property type="evidence" value="ECO:0007669"/>
    <property type="project" value="UniProtKB-EC"/>
</dbReference>
<dbReference type="InterPro" id="IPR018114">
    <property type="entry name" value="TRYPSIN_HIS"/>
</dbReference>
<dbReference type="GO" id="GO:0004252">
    <property type="term" value="F:serine-type endopeptidase activity"/>
    <property type="evidence" value="ECO:0007669"/>
    <property type="project" value="InterPro"/>
</dbReference>
<dbReference type="OrthoDB" id="77405at2759"/>
<dbReference type="PROSITE" id="PS50240">
    <property type="entry name" value="TRYPSIN_DOM"/>
    <property type="match status" value="1"/>
</dbReference>
<comment type="similarity">
    <text evidence="1">Belongs to the MsrA Met sulfoxide reductase family.</text>
</comment>
<accession>A0A643C7M3</accession>
<dbReference type="Pfam" id="PF00089">
    <property type="entry name" value="Trypsin"/>
    <property type="match status" value="1"/>
</dbReference>
<keyword evidence="5 9" id="KW-0720">Serine protease</keyword>
<dbReference type="Gene3D" id="2.40.10.10">
    <property type="entry name" value="Trypsin-like serine proteases"/>
    <property type="match status" value="1"/>
</dbReference>
<evidence type="ECO:0000313" key="12">
    <source>
        <dbReference type="Proteomes" id="UP000437017"/>
    </source>
</evidence>
<evidence type="ECO:0000256" key="8">
    <source>
        <dbReference type="ARBA" id="ARBA00030643"/>
    </source>
</evidence>
<gene>
    <name evidence="11" type="ORF">E2I00_008000</name>
</gene>